<proteinExistence type="predicted"/>
<sequence>WIDFIGGMSRMSPDTTYGSMEYINLELIPNQQCVRIEFHKDGKDDN</sequence>
<dbReference type="Proteomes" id="UP000265618">
    <property type="component" value="Unassembled WGS sequence"/>
</dbReference>
<keyword evidence="2" id="KW-1185">Reference proteome</keyword>
<gene>
    <name evidence="1" type="ORF">KIPB_016580</name>
</gene>
<name>A0A9K3DD46_9EUKA</name>
<organism evidence="1 2">
    <name type="scientific">Kipferlia bialata</name>
    <dbReference type="NCBI Taxonomy" id="797122"/>
    <lineage>
        <taxon>Eukaryota</taxon>
        <taxon>Metamonada</taxon>
        <taxon>Carpediemonas-like organisms</taxon>
        <taxon>Kipferlia</taxon>
    </lineage>
</organism>
<reference evidence="1 2" key="1">
    <citation type="journal article" date="2018" name="PLoS ONE">
        <title>The draft genome of Kipferlia bialata reveals reductive genome evolution in fornicate parasites.</title>
        <authorList>
            <person name="Tanifuji G."/>
            <person name="Takabayashi S."/>
            <person name="Kume K."/>
            <person name="Takagi M."/>
            <person name="Nakayama T."/>
            <person name="Kamikawa R."/>
            <person name="Inagaki Y."/>
            <person name="Hashimoto T."/>
        </authorList>
    </citation>
    <scope>NUCLEOTIDE SEQUENCE [LARGE SCALE GENOMIC DNA]</scope>
    <source>
        <strain evidence="1">NY0173</strain>
    </source>
</reference>
<evidence type="ECO:0000313" key="1">
    <source>
        <dbReference type="EMBL" id="GIQ92677.1"/>
    </source>
</evidence>
<evidence type="ECO:0000313" key="2">
    <source>
        <dbReference type="Proteomes" id="UP000265618"/>
    </source>
</evidence>
<protein>
    <submittedName>
        <fullName evidence="1">Uncharacterized protein</fullName>
    </submittedName>
</protein>
<comment type="caution">
    <text evidence="1">The sequence shown here is derived from an EMBL/GenBank/DDBJ whole genome shotgun (WGS) entry which is preliminary data.</text>
</comment>
<accession>A0A9K3DD46</accession>
<dbReference type="AlphaFoldDB" id="A0A9K3DD46"/>
<feature type="non-terminal residue" evidence="1">
    <location>
        <position position="1"/>
    </location>
</feature>
<dbReference type="EMBL" id="BDIP01010242">
    <property type="protein sequence ID" value="GIQ92677.1"/>
    <property type="molecule type" value="Genomic_DNA"/>
</dbReference>